<gene>
    <name evidence="1" type="ORF">GLOINDRAFT_85141</name>
</gene>
<name>U9TA52_RHIID</name>
<proteinExistence type="predicted"/>
<organism evidence="1">
    <name type="scientific">Rhizophagus irregularis (strain DAOM 181602 / DAOM 197198 / MUCL 43194)</name>
    <name type="common">Arbuscular mycorrhizal fungus</name>
    <name type="synonym">Glomus intraradices</name>
    <dbReference type="NCBI Taxonomy" id="747089"/>
    <lineage>
        <taxon>Eukaryota</taxon>
        <taxon>Fungi</taxon>
        <taxon>Fungi incertae sedis</taxon>
        <taxon>Mucoromycota</taxon>
        <taxon>Glomeromycotina</taxon>
        <taxon>Glomeromycetes</taxon>
        <taxon>Glomerales</taxon>
        <taxon>Glomeraceae</taxon>
        <taxon>Rhizophagus</taxon>
    </lineage>
</organism>
<dbReference type="HOGENOM" id="CLU_1856361_0_0_1"/>
<accession>U9TA52</accession>
<evidence type="ECO:0000313" key="1">
    <source>
        <dbReference type="EMBL" id="ESA04995.1"/>
    </source>
</evidence>
<sequence length="138" mass="15234">MATYTNHQCIALSITNILFLAVTGVSKSVQRSINNCCAFWVGTLICSLQGITVTQQFISIFTLGLLPTVTSLIKHRNTGTLDCSLDKAVIFYNRVPNLLIPTDFPTQGLLTSSFTLYNVIQGLWSCFFFGTTVLLKED</sequence>
<protein>
    <submittedName>
        <fullName evidence="1">Uncharacterized protein</fullName>
    </submittedName>
</protein>
<reference evidence="1" key="1">
    <citation type="submission" date="2013-07" db="EMBL/GenBank/DDBJ databases">
        <title>The genome of an arbuscular mycorrhizal fungus provides insights into the evolution of the oldest plant symbiosis.</title>
        <authorList>
            <consortium name="DOE Joint Genome Institute"/>
            <person name="Tisserant E."/>
            <person name="Malbreil M."/>
            <person name="Kuo A."/>
            <person name="Kohler A."/>
            <person name="Symeonidi A."/>
            <person name="Balestrini R."/>
            <person name="Charron P."/>
            <person name="Duensing N."/>
            <person name="Frei-dit-Frey N."/>
            <person name="Gianinazzi-Pearson V."/>
            <person name="Gilbert B."/>
            <person name="Handa Y."/>
            <person name="Hijri M."/>
            <person name="Kaul R."/>
            <person name="Kawaguchi M."/>
            <person name="Krajinski F."/>
            <person name="Lammers P."/>
            <person name="Lapierre D."/>
            <person name="Masclaux F.G."/>
            <person name="Murat C."/>
            <person name="Morin E."/>
            <person name="Ndikumana S."/>
            <person name="Pagni M."/>
            <person name="Petitpierre D."/>
            <person name="Requena N."/>
            <person name="Rosikiewicz P."/>
            <person name="Riley R."/>
            <person name="Saito K."/>
            <person name="San Clemente H."/>
            <person name="Shapiro H."/>
            <person name="van Tuinen D."/>
            <person name="Becard G."/>
            <person name="Bonfante P."/>
            <person name="Paszkowski U."/>
            <person name="Shachar-Hill Y."/>
            <person name="Young J.P."/>
            <person name="Sanders I.R."/>
            <person name="Henrissat B."/>
            <person name="Rensing S.A."/>
            <person name="Grigoriev I.V."/>
            <person name="Corradi N."/>
            <person name="Roux C."/>
            <person name="Martin F."/>
        </authorList>
    </citation>
    <scope>NUCLEOTIDE SEQUENCE</scope>
    <source>
        <strain evidence="1">DAOM 197198</strain>
    </source>
</reference>
<dbReference type="EMBL" id="KI293649">
    <property type="protein sequence ID" value="ESA04995.1"/>
    <property type="molecule type" value="Genomic_DNA"/>
</dbReference>
<dbReference type="AlphaFoldDB" id="U9TA52"/>